<evidence type="ECO:0000313" key="2">
    <source>
        <dbReference type="Proteomes" id="UP000664480"/>
    </source>
</evidence>
<evidence type="ECO:0000313" key="1">
    <source>
        <dbReference type="EMBL" id="MBN7818081.1"/>
    </source>
</evidence>
<dbReference type="Proteomes" id="UP000664480">
    <property type="component" value="Unassembled WGS sequence"/>
</dbReference>
<organism evidence="1 2">
    <name type="scientific">Algoriphagus pacificus</name>
    <dbReference type="NCBI Taxonomy" id="2811234"/>
    <lineage>
        <taxon>Bacteria</taxon>
        <taxon>Pseudomonadati</taxon>
        <taxon>Bacteroidota</taxon>
        <taxon>Cytophagia</taxon>
        <taxon>Cytophagales</taxon>
        <taxon>Cyclobacteriaceae</taxon>
        <taxon>Algoriphagus</taxon>
    </lineage>
</organism>
<reference evidence="1 2" key="1">
    <citation type="submission" date="2021-03" db="EMBL/GenBank/DDBJ databases">
        <title>novel species isolated from a fishpond in China.</title>
        <authorList>
            <person name="Lu H."/>
            <person name="Cai Z."/>
        </authorList>
    </citation>
    <scope>NUCLEOTIDE SEQUENCE [LARGE SCALE GENOMIC DNA]</scope>
    <source>
        <strain evidence="1 2">YJ13C</strain>
    </source>
</reference>
<name>A0ABS3CNN7_9BACT</name>
<sequence>MEDIYYWMGKEIYDTYTIKQQEDAEKLKDCNVYYDREKESFIPFPRMNTYGLTHLLTNNAQGVTPSEEGWTNSMKLEKSNPEELKMFNSFFETSGLKKLSKLYYEPYTKLTRIPKLKSGYLDPGNKQCYLTGESHKELVDITNISPFFSGLINFNSHLSAGDKKISWKARYMSMFSPVFAFYHYSNKLRETIYIYLVSSNNLKNQFELSKKIGAFQTILETKHQEYISNIKFTEQIGKDTYSEQYEVGLALTFSLYKKVIFQYGSVAENQTPDEDLFENIISFLPPLSLETFKADAFASTMRPNSYENLNRFTPLMKLFYSLEKNGIQFNRIFPCLKLIKPNEKNAQNKFRLERITRDRIAREILECKSVLTHMEDLLFRCFNYLCSGEYVGFKDYKQLFLFTELYESKINTMDEKIQAAAISLGKQIGIKMRYLDTFQSEVSNAKKGRGDLITLRKARTQKQFLDELIRIDFKYGLSINEELANQINEQNYYTVKQFLIIGALNILNPAIHPNNKSEKTK</sequence>
<evidence type="ECO:0008006" key="3">
    <source>
        <dbReference type="Google" id="ProtNLM"/>
    </source>
</evidence>
<accession>A0ABS3CNN7</accession>
<dbReference type="RefSeq" id="WP_206588749.1">
    <property type="nucleotide sequence ID" value="NZ_JAFKCU010000009.1"/>
</dbReference>
<dbReference type="EMBL" id="JAFKCU010000009">
    <property type="protein sequence ID" value="MBN7818081.1"/>
    <property type="molecule type" value="Genomic_DNA"/>
</dbReference>
<proteinExistence type="predicted"/>
<keyword evidence="2" id="KW-1185">Reference proteome</keyword>
<comment type="caution">
    <text evidence="1">The sequence shown here is derived from an EMBL/GenBank/DDBJ whole genome shotgun (WGS) entry which is preliminary data.</text>
</comment>
<protein>
    <recommendedName>
        <fullName evidence="3">CRISPR-associated protein Cst1</fullName>
    </recommendedName>
</protein>
<gene>
    <name evidence="1" type="ORF">J0A69_21760</name>
</gene>